<evidence type="ECO:0000256" key="10">
    <source>
        <dbReference type="PROSITE-ProRule" id="PRU10141"/>
    </source>
</evidence>
<dbReference type="FunFam" id="1.10.510.10:FF:000008">
    <property type="entry name" value="Non-specific serine/threonine protein kinase"/>
    <property type="match status" value="1"/>
</dbReference>
<dbReference type="InterPro" id="IPR008271">
    <property type="entry name" value="Ser/Thr_kinase_AS"/>
</dbReference>
<comment type="catalytic activity">
    <reaction evidence="8">
        <text>L-threonyl-[protein] + ATP = O-phospho-L-threonyl-[protein] + ADP + H(+)</text>
        <dbReference type="Rhea" id="RHEA:46608"/>
        <dbReference type="Rhea" id="RHEA-COMP:11060"/>
        <dbReference type="Rhea" id="RHEA-COMP:11605"/>
        <dbReference type="ChEBI" id="CHEBI:15378"/>
        <dbReference type="ChEBI" id="CHEBI:30013"/>
        <dbReference type="ChEBI" id="CHEBI:30616"/>
        <dbReference type="ChEBI" id="CHEBI:61977"/>
        <dbReference type="ChEBI" id="CHEBI:456216"/>
        <dbReference type="EC" id="2.7.11.1"/>
    </reaction>
</comment>
<keyword evidence="15" id="KW-1185">Reference proteome</keyword>
<feature type="binding site" evidence="10">
    <location>
        <position position="228"/>
    </location>
    <ligand>
        <name>ATP</name>
        <dbReference type="ChEBI" id="CHEBI:30616"/>
    </ligand>
</feature>
<dbReference type="InterPro" id="IPR017441">
    <property type="entry name" value="Protein_kinase_ATP_BS"/>
</dbReference>
<evidence type="ECO:0000259" key="12">
    <source>
        <dbReference type="PROSITE" id="PS50011"/>
    </source>
</evidence>
<dbReference type="OrthoDB" id="63267at2759"/>
<name>A0A139AXT4_GONPJ</name>
<dbReference type="SMART" id="SM00133">
    <property type="entry name" value="S_TK_X"/>
    <property type="match status" value="1"/>
</dbReference>
<evidence type="ECO:0000256" key="11">
    <source>
        <dbReference type="SAM" id="MobiDB-lite"/>
    </source>
</evidence>
<dbReference type="SMART" id="SM00220">
    <property type="entry name" value="S_TKc"/>
    <property type="match status" value="1"/>
</dbReference>
<dbReference type="GO" id="GO:0004674">
    <property type="term" value="F:protein serine/threonine kinase activity"/>
    <property type="evidence" value="ECO:0007669"/>
    <property type="project" value="UniProtKB-KW"/>
</dbReference>
<accession>A0A139AXT4</accession>
<dbReference type="PROSITE" id="PS50011">
    <property type="entry name" value="PROTEIN_KINASE_DOM"/>
    <property type="match status" value="1"/>
</dbReference>
<dbReference type="PROSITE" id="PS00107">
    <property type="entry name" value="PROTEIN_KINASE_ATP"/>
    <property type="match status" value="1"/>
</dbReference>
<gene>
    <name evidence="14" type="ORF">M427DRAFT_130305</name>
</gene>
<evidence type="ECO:0000256" key="5">
    <source>
        <dbReference type="ARBA" id="ARBA00022741"/>
    </source>
</evidence>
<dbReference type="InterPro" id="IPR000719">
    <property type="entry name" value="Prot_kinase_dom"/>
</dbReference>
<dbReference type="InterPro" id="IPR035892">
    <property type="entry name" value="C2_domain_sf"/>
</dbReference>
<dbReference type="GO" id="GO:0005524">
    <property type="term" value="F:ATP binding"/>
    <property type="evidence" value="ECO:0007669"/>
    <property type="project" value="UniProtKB-UniRule"/>
</dbReference>
<dbReference type="Pfam" id="PF00069">
    <property type="entry name" value="Pkinase"/>
    <property type="match status" value="1"/>
</dbReference>
<evidence type="ECO:0000256" key="8">
    <source>
        <dbReference type="ARBA" id="ARBA00047899"/>
    </source>
</evidence>
<dbReference type="InterPro" id="IPR000961">
    <property type="entry name" value="AGC-kinase_C"/>
</dbReference>
<keyword evidence="2" id="KW-0723">Serine/threonine-protein kinase</keyword>
<sequence>MAPMAISNSDAANGSSSSPGSKSSVSGSQSAMSSGSTGLLLIRVVEAQGLKLRPEVANDKSMKKEDKLPYCVIEFDKQEIAVPAKDGELDGKSISWQHRAHFDVSFESEAIITLYQRASPTASSTGTPSKPAGSGGDVFLGAIRVKPTLKDQTLIDEWYTLQSAAGEDENAGKVHVQMVFKSSGPSKKAIGIDDFELLKVIGKGSFGKVMQVRKKDTGRIYAMKIIRKQHIVERSEVQHTLAERNVLSQLFNPFVVNLKWAFQTPEKLYFVLAFVNGGELFHHLQREGRFGEDRARFYTAELLMALECLHKFDVIYRDLKPENILLDYTGHIALCDFGLCKLNIGDKQKTNTFCGTPEYLAPELLIGNGYTKAVDWWTLGVLLYEMLTGLPPFYDENTNEMYKKILTAELVLTEEMGRESKDLLKQLLNRDANQRLGANGADEIKRHPFFAGIDWNKLYHKKYQPPYKPTVLSAADTSNFDEVFTSEQPTDSVVADSHLSKSVQQQFQGFTYQATNEHLGASVSQSVMGQSVLSSTLGGRAAPAIPRGKR</sequence>
<keyword evidence="3" id="KW-0597">Phosphoprotein</keyword>
<evidence type="ECO:0000256" key="7">
    <source>
        <dbReference type="ARBA" id="ARBA00022840"/>
    </source>
</evidence>
<dbReference type="PANTHER" id="PTHR24351">
    <property type="entry name" value="RIBOSOMAL PROTEIN S6 KINASE"/>
    <property type="match status" value="1"/>
</dbReference>
<dbReference type="AlphaFoldDB" id="A0A139AXT4"/>
<evidence type="ECO:0000259" key="13">
    <source>
        <dbReference type="PROSITE" id="PS51285"/>
    </source>
</evidence>
<dbReference type="Pfam" id="PF00433">
    <property type="entry name" value="Pkinase_C"/>
    <property type="match status" value="1"/>
</dbReference>
<proteinExistence type="predicted"/>
<keyword evidence="6 14" id="KW-0418">Kinase</keyword>
<feature type="domain" description="Protein kinase" evidence="12">
    <location>
        <begin position="195"/>
        <end position="450"/>
    </location>
</feature>
<evidence type="ECO:0000256" key="1">
    <source>
        <dbReference type="ARBA" id="ARBA00012513"/>
    </source>
</evidence>
<evidence type="ECO:0000256" key="9">
    <source>
        <dbReference type="ARBA" id="ARBA00048679"/>
    </source>
</evidence>
<keyword evidence="5 10" id="KW-0547">Nucleotide-binding</keyword>
<dbReference type="FunFam" id="3.30.200.20:FF:000048">
    <property type="entry name" value="Non-specific serine/threonine protein kinase"/>
    <property type="match status" value="1"/>
</dbReference>
<protein>
    <recommendedName>
        <fullName evidence="1">non-specific serine/threonine protein kinase</fullName>
        <ecNumber evidence="1">2.7.11.1</ecNumber>
    </recommendedName>
</protein>
<evidence type="ECO:0000256" key="6">
    <source>
        <dbReference type="ARBA" id="ARBA00022777"/>
    </source>
</evidence>
<evidence type="ECO:0000256" key="4">
    <source>
        <dbReference type="ARBA" id="ARBA00022679"/>
    </source>
</evidence>
<evidence type="ECO:0000256" key="2">
    <source>
        <dbReference type="ARBA" id="ARBA00022527"/>
    </source>
</evidence>
<dbReference type="Gene3D" id="3.30.200.20">
    <property type="entry name" value="Phosphorylase Kinase, domain 1"/>
    <property type="match status" value="1"/>
</dbReference>
<dbReference type="EC" id="2.7.11.1" evidence="1"/>
<keyword evidence="4" id="KW-0808">Transferase</keyword>
<evidence type="ECO:0000313" key="14">
    <source>
        <dbReference type="EMBL" id="KXS21529.1"/>
    </source>
</evidence>
<dbReference type="Gene3D" id="2.60.40.150">
    <property type="entry name" value="C2 domain"/>
    <property type="match status" value="1"/>
</dbReference>
<evidence type="ECO:0000313" key="15">
    <source>
        <dbReference type="Proteomes" id="UP000070544"/>
    </source>
</evidence>
<feature type="region of interest" description="Disordered" evidence="11">
    <location>
        <begin position="1"/>
        <end position="33"/>
    </location>
</feature>
<dbReference type="InterPro" id="IPR017892">
    <property type="entry name" value="Pkinase_C"/>
</dbReference>
<dbReference type="SUPFAM" id="SSF56112">
    <property type="entry name" value="Protein kinase-like (PK-like)"/>
    <property type="match status" value="1"/>
</dbReference>
<dbReference type="STRING" id="1344416.A0A139AXT4"/>
<keyword evidence="7 10" id="KW-0067">ATP-binding</keyword>
<comment type="catalytic activity">
    <reaction evidence="9">
        <text>L-seryl-[protein] + ATP = O-phospho-L-seryl-[protein] + ADP + H(+)</text>
        <dbReference type="Rhea" id="RHEA:17989"/>
        <dbReference type="Rhea" id="RHEA-COMP:9863"/>
        <dbReference type="Rhea" id="RHEA-COMP:11604"/>
        <dbReference type="ChEBI" id="CHEBI:15378"/>
        <dbReference type="ChEBI" id="CHEBI:29999"/>
        <dbReference type="ChEBI" id="CHEBI:30616"/>
        <dbReference type="ChEBI" id="CHEBI:83421"/>
        <dbReference type="ChEBI" id="CHEBI:456216"/>
        <dbReference type="EC" id="2.7.11.1"/>
    </reaction>
</comment>
<dbReference type="PROSITE" id="PS51285">
    <property type="entry name" value="AGC_KINASE_CTER"/>
    <property type="match status" value="1"/>
</dbReference>
<feature type="domain" description="AGC-kinase C-terminal" evidence="13">
    <location>
        <begin position="451"/>
        <end position="522"/>
    </location>
</feature>
<dbReference type="GO" id="GO:0106310">
    <property type="term" value="F:protein serine kinase activity"/>
    <property type="evidence" value="ECO:0007669"/>
    <property type="project" value="RHEA"/>
</dbReference>
<dbReference type="InterPro" id="IPR011009">
    <property type="entry name" value="Kinase-like_dom_sf"/>
</dbReference>
<evidence type="ECO:0000256" key="3">
    <source>
        <dbReference type="ARBA" id="ARBA00022553"/>
    </source>
</evidence>
<reference evidence="14 15" key="1">
    <citation type="journal article" date="2015" name="Genome Biol. Evol.">
        <title>Phylogenomic analyses indicate that early fungi evolved digesting cell walls of algal ancestors of land plants.</title>
        <authorList>
            <person name="Chang Y."/>
            <person name="Wang S."/>
            <person name="Sekimoto S."/>
            <person name="Aerts A.L."/>
            <person name="Choi C."/>
            <person name="Clum A."/>
            <person name="LaButti K.M."/>
            <person name="Lindquist E.A."/>
            <person name="Yee Ngan C."/>
            <person name="Ohm R.A."/>
            <person name="Salamov A.A."/>
            <person name="Grigoriev I.V."/>
            <person name="Spatafora J.W."/>
            <person name="Berbee M.L."/>
        </authorList>
    </citation>
    <scope>NUCLEOTIDE SEQUENCE [LARGE SCALE GENOMIC DNA]</scope>
    <source>
        <strain evidence="14 15">JEL478</strain>
    </source>
</reference>
<dbReference type="OMA" id="DQFQGFS"/>
<dbReference type="Gene3D" id="1.10.510.10">
    <property type="entry name" value="Transferase(Phosphotransferase) domain 1"/>
    <property type="match status" value="1"/>
</dbReference>
<organism evidence="14 15">
    <name type="scientific">Gonapodya prolifera (strain JEL478)</name>
    <name type="common">Monoblepharis prolifera</name>
    <dbReference type="NCBI Taxonomy" id="1344416"/>
    <lineage>
        <taxon>Eukaryota</taxon>
        <taxon>Fungi</taxon>
        <taxon>Fungi incertae sedis</taxon>
        <taxon>Chytridiomycota</taxon>
        <taxon>Chytridiomycota incertae sedis</taxon>
        <taxon>Monoblepharidomycetes</taxon>
        <taxon>Monoblepharidales</taxon>
        <taxon>Gonapodyaceae</taxon>
        <taxon>Gonapodya</taxon>
    </lineage>
</organism>
<dbReference type="EMBL" id="KQ965732">
    <property type="protein sequence ID" value="KXS21529.1"/>
    <property type="molecule type" value="Genomic_DNA"/>
</dbReference>
<dbReference type="PROSITE" id="PS00108">
    <property type="entry name" value="PROTEIN_KINASE_ST"/>
    <property type="match status" value="1"/>
</dbReference>
<dbReference type="Proteomes" id="UP000070544">
    <property type="component" value="Unassembled WGS sequence"/>
</dbReference>